<gene>
    <name evidence="1" type="ORF">ACFOSS_03435</name>
</gene>
<dbReference type="Proteomes" id="UP001595692">
    <property type="component" value="Unassembled WGS sequence"/>
</dbReference>
<name>A0ABV8CK57_9GAMM</name>
<accession>A0ABV8CK57</accession>
<dbReference type="EMBL" id="JBHSAF010000001">
    <property type="protein sequence ID" value="MFC3912521.1"/>
    <property type="molecule type" value="Genomic_DNA"/>
</dbReference>
<reference evidence="2" key="1">
    <citation type="journal article" date="2019" name="Int. J. Syst. Evol. Microbiol.">
        <title>The Global Catalogue of Microorganisms (GCM) 10K type strain sequencing project: providing services to taxonomists for standard genome sequencing and annotation.</title>
        <authorList>
            <consortium name="The Broad Institute Genomics Platform"/>
            <consortium name="The Broad Institute Genome Sequencing Center for Infectious Disease"/>
            <person name="Wu L."/>
            <person name="Ma J."/>
        </authorList>
    </citation>
    <scope>NUCLEOTIDE SEQUENCE [LARGE SCALE GENOMIC DNA]</scope>
    <source>
        <strain evidence="2">CCUG 54939</strain>
    </source>
</reference>
<evidence type="ECO:0000313" key="2">
    <source>
        <dbReference type="Proteomes" id="UP001595692"/>
    </source>
</evidence>
<sequence>MGVIELCLDTDGIDPIEFRPYMVESAYDYYMICTTSPHQRMGIQTVMCALSIEILLKSFHVTVSGNHGKLNETYKFDKADVLPKRADGHDLIELYNVLPEKIKAFLFDSDDVEILKSHRDLFTRSRYAYESSAKKLHYSDIIKLAAHLICKITYLYRVQGCTDPFISSFDIEGLYFSHVQPVFVCSVP</sequence>
<comment type="caution">
    <text evidence="1">The sequence shown here is derived from an EMBL/GenBank/DDBJ whole genome shotgun (WGS) entry which is preliminary data.</text>
</comment>
<organism evidence="1 2">
    <name type="scientific">Pseudaeromonas sharmana</name>
    <dbReference type="NCBI Taxonomy" id="328412"/>
    <lineage>
        <taxon>Bacteria</taxon>
        <taxon>Pseudomonadati</taxon>
        <taxon>Pseudomonadota</taxon>
        <taxon>Gammaproteobacteria</taxon>
        <taxon>Aeromonadales</taxon>
        <taxon>Aeromonadaceae</taxon>
        <taxon>Pseudaeromonas</taxon>
    </lineage>
</organism>
<protein>
    <submittedName>
        <fullName evidence="1">Uncharacterized protein</fullName>
    </submittedName>
</protein>
<keyword evidence="2" id="KW-1185">Reference proteome</keyword>
<proteinExistence type="predicted"/>
<evidence type="ECO:0000313" key="1">
    <source>
        <dbReference type="EMBL" id="MFC3912521.1"/>
    </source>
</evidence>
<dbReference type="RefSeq" id="WP_377150628.1">
    <property type="nucleotide sequence ID" value="NZ_JBHSAF010000001.1"/>
</dbReference>